<organism evidence="5 6">
    <name type="scientific">Canavalia gladiata</name>
    <name type="common">Sword bean</name>
    <name type="synonym">Dolichos gladiatus</name>
    <dbReference type="NCBI Taxonomy" id="3824"/>
    <lineage>
        <taxon>Eukaryota</taxon>
        <taxon>Viridiplantae</taxon>
        <taxon>Streptophyta</taxon>
        <taxon>Embryophyta</taxon>
        <taxon>Tracheophyta</taxon>
        <taxon>Spermatophyta</taxon>
        <taxon>Magnoliopsida</taxon>
        <taxon>eudicotyledons</taxon>
        <taxon>Gunneridae</taxon>
        <taxon>Pentapetalae</taxon>
        <taxon>rosids</taxon>
        <taxon>fabids</taxon>
        <taxon>Fabales</taxon>
        <taxon>Fabaceae</taxon>
        <taxon>Papilionoideae</taxon>
        <taxon>50 kb inversion clade</taxon>
        <taxon>NPAAA clade</taxon>
        <taxon>indigoferoid/millettioid clade</taxon>
        <taxon>Phaseoleae</taxon>
        <taxon>Canavalia</taxon>
    </lineage>
</organism>
<feature type="domain" description="RPW8" evidence="4">
    <location>
        <begin position="74"/>
        <end position="225"/>
    </location>
</feature>
<dbReference type="Gene3D" id="3.80.10.10">
    <property type="entry name" value="Ribonuclease Inhibitor"/>
    <property type="match status" value="1"/>
</dbReference>
<evidence type="ECO:0000313" key="5">
    <source>
        <dbReference type="EMBL" id="KAK7331128.1"/>
    </source>
</evidence>
<keyword evidence="2" id="KW-0677">Repeat</keyword>
<dbReference type="PANTHER" id="PTHR36766:SF3">
    <property type="entry name" value="RPW8 DOMAIN-CONTAINING PROTEIN"/>
    <property type="match status" value="1"/>
</dbReference>
<protein>
    <recommendedName>
        <fullName evidence="4">RPW8 domain-containing protein</fullName>
    </recommendedName>
</protein>
<dbReference type="Gene3D" id="3.40.50.300">
    <property type="entry name" value="P-loop containing nucleotide triphosphate hydrolases"/>
    <property type="match status" value="1"/>
</dbReference>
<dbReference type="InterPro" id="IPR002182">
    <property type="entry name" value="NB-ARC"/>
</dbReference>
<dbReference type="Pfam" id="PF05659">
    <property type="entry name" value="RPW8"/>
    <property type="match status" value="1"/>
</dbReference>
<dbReference type="GO" id="GO:0043531">
    <property type="term" value="F:ADP binding"/>
    <property type="evidence" value="ECO:0007669"/>
    <property type="project" value="InterPro"/>
</dbReference>
<dbReference type="InterPro" id="IPR055414">
    <property type="entry name" value="LRR_R13L4/SHOC2-like"/>
</dbReference>
<dbReference type="Pfam" id="PF00931">
    <property type="entry name" value="NB-ARC"/>
    <property type="match status" value="1"/>
</dbReference>
<dbReference type="InterPro" id="IPR032675">
    <property type="entry name" value="LRR_dom_sf"/>
</dbReference>
<dbReference type="Pfam" id="PF23598">
    <property type="entry name" value="LRR_14"/>
    <property type="match status" value="1"/>
</dbReference>
<dbReference type="GO" id="GO:0006952">
    <property type="term" value="P:defense response"/>
    <property type="evidence" value="ECO:0007669"/>
    <property type="project" value="UniProtKB-KW"/>
</dbReference>
<proteinExistence type="inferred from homology"/>
<evidence type="ECO:0000313" key="6">
    <source>
        <dbReference type="Proteomes" id="UP001367508"/>
    </source>
</evidence>
<evidence type="ECO:0000256" key="2">
    <source>
        <dbReference type="ARBA" id="ARBA00022737"/>
    </source>
</evidence>
<accession>A0AAN9QH08</accession>
<evidence type="ECO:0000256" key="3">
    <source>
        <dbReference type="ARBA" id="ARBA00022821"/>
    </source>
</evidence>
<dbReference type="PROSITE" id="PS51153">
    <property type="entry name" value="RPW8"/>
    <property type="match status" value="1"/>
</dbReference>
<keyword evidence="6" id="KW-1185">Reference proteome</keyword>
<dbReference type="Proteomes" id="UP001367508">
    <property type="component" value="Unassembled WGS sequence"/>
</dbReference>
<sequence length="881" mass="101107">MQGREGLHFPKFPDWDENKNSWNWIHQSNCPSKIKPFTVYSIYEDLSFYVTRRCWFDSVTIFQIKLVSCSLWWALGMAMVVDALVGELVSQLLSEIMDKKDRAIKFKPTLERLASTLQSLEPFVKQIDGLNKKLDRKPEETQKVVDQMKEGKKLVVKCSKVQWWNCWYKANYQEELDTLYESICTFFKLDLQGQIARNGLEALIIVNDLRDKMDRVIGLRKTELRVVCSPSQPPAFTVGLDVPLRDLKLRLLREQLSVSVLTITGTGGSGKSTLAKKFCSDQEVKDKFKENIFFLPFAKTPKLSTLVSRLFKHNGYEVPEFQSDEDVVSQLEQLINEIGKKPILLVLDDVWPETASLIDKFVFQIPNYTILVTSRSAIGRFGPTYVLKPLGEADAIELFRNEASLNLTKSDIPHDVVKEIVRGCSGSPLALRVNGKSLSHEEPFRWRERAKKLSEGRSILDSSDSNDVLDCLQKSFDGLDPKILECFRDLGLFPEVQRIPAAALVDMWALRDEDDISAMDKIYQLVNRNMADIVVKRKVESGTVDYNYHYVTQHGLLRELAILQTSREPTEKRNRLIIDINGNNVPVWWSVQNEYHIAARILSISIDEEFKSEWCNLQPTEVEVLVLSFRKKKFKLPMFMKKMNKLKVLIITNYDFNRADIENFELLNYLSDLKRIRLEKVSIPFLSMTGGQLKNLRKFSFFMCNVNEAFKNSNVQISDVLPNLEEINIDYCDMVELPAAISNIVSLKKLSITNCHMLSVLPDGIGKLVNLETLRLTSCTNLVELPDSITSLHQLKFLDISDCISLSKLPENMGELCNLEELNCRGCSRLSDLPYSVTDLGSLKVVICDEERARIWDQYRIILTNLRLEEAQVDLDLNWLL</sequence>
<dbReference type="InterPro" id="IPR036388">
    <property type="entry name" value="WH-like_DNA-bd_sf"/>
</dbReference>
<comment type="caution">
    <text evidence="5">The sequence shown here is derived from an EMBL/GenBank/DDBJ whole genome shotgun (WGS) entry which is preliminary data.</text>
</comment>
<keyword evidence="3" id="KW-0611">Plant defense</keyword>
<gene>
    <name evidence="5" type="ORF">VNO77_25342</name>
</gene>
<reference evidence="5 6" key="1">
    <citation type="submission" date="2024-01" db="EMBL/GenBank/DDBJ databases">
        <title>The genomes of 5 underutilized Papilionoideae crops provide insights into root nodulation and disease resistanc.</title>
        <authorList>
            <person name="Jiang F."/>
        </authorList>
    </citation>
    <scope>NUCLEOTIDE SEQUENCE [LARGE SCALE GENOMIC DNA]</scope>
    <source>
        <strain evidence="5">LVBAO_FW01</strain>
        <tissue evidence="5">Leaves</tissue>
    </source>
</reference>
<dbReference type="SUPFAM" id="SSF52047">
    <property type="entry name" value="RNI-like"/>
    <property type="match status" value="1"/>
</dbReference>
<evidence type="ECO:0000259" key="4">
    <source>
        <dbReference type="PROSITE" id="PS51153"/>
    </source>
</evidence>
<dbReference type="EMBL" id="JAYMYQ010000005">
    <property type="protein sequence ID" value="KAK7331128.1"/>
    <property type="molecule type" value="Genomic_DNA"/>
</dbReference>
<dbReference type="PRINTS" id="PR00364">
    <property type="entry name" value="DISEASERSIST"/>
</dbReference>
<name>A0AAN9QH08_CANGL</name>
<dbReference type="AlphaFoldDB" id="A0AAN9QH08"/>
<dbReference type="InterPro" id="IPR008808">
    <property type="entry name" value="Powdery_mildew-R_dom"/>
</dbReference>
<dbReference type="Gene3D" id="1.10.10.10">
    <property type="entry name" value="Winged helix-like DNA-binding domain superfamily/Winged helix DNA-binding domain"/>
    <property type="match status" value="1"/>
</dbReference>
<evidence type="ECO:0000256" key="1">
    <source>
        <dbReference type="ARBA" id="ARBA00008894"/>
    </source>
</evidence>
<comment type="similarity">
    <text evidence="1">Belongs to the disease resistance NB-LRR family.</text>
</comment>
<dbReference type="SUPFAM" id="SSF52540">
    <property type="entry name" value="P-loop containing nucleoside triphosphate hydrolases"/>
    <property type="match status" value="1"/>
</dbReference>
<dbReference type="InterPro" id="IPR027417">
    <property type="entry name" value="P-loop_NTPase"/>
</dbReference>
<dbReference type="PANTHER" id="PTHR36766">
    <property type="entry name" value="PLANT BROAD-SPECTRUM MILDEW RESISTANCE PROTEIN RPW8"/>
    <property type="match status" value="1"/>
</dbReference>